<dbReference type="EMBL" id="CP000600">
    <property type="protein sequence ID" value="ABP00930.1"/>
    <property type="molecule type" value="Genomic_DNA"/>
</dbReference>
<keyword evidence="1" id="KW-0175">Coiled coil</keyword>
<proteinExistence type="predicted"/>
<dbReference type="OMA" id="LGSVCYH"/>
<evidence type="ECO:0000313" key="3">
    <source>
        <dbReference type="EMBL" id="ABP00930.1"/>
    </source>
</evidence>
<reference evidence="3 4" key="1">
    <citation type="journal article" date="2007" name="Proc. Natl. Acad. Sci. U.S.A.">
        <title>The tiny eukaryote Ostreococcus provides genomic insights into the paradox of plankton speciation.</title>
        <authorList>
            <person name="Palenik B."/>
            <person name="Grimwood J."/>
            <person name="Aerts A."/>
            <person name="Rouze P."/>
            <person name="Salamov A."/>
            <person name="Putnam N."/>
            <person name="Dupont C."/>
            <person name="Jorgensen R."/>
            <person name="Derelle E."/>
            <person name="Rombauts S."/>
            <person name="Zhou K."/>
            <person name="Otillar R."/>
            <person name="Merchant S.S."/>
            <person name="Podell S."/>
            <person name="Gaasterland T."/>
            <person name="Napoli C."/>
            <person name="Gendler K."/>
            <person name="Manuell A."/>
            <person name="Tai V."/>
            <person name="Vallon O."/>
            <person name="Piganeau G."/>
            <person name="Jancek S."/>
            <person name="Heijde M."/>
            <person name="Jabbari K."/>
            <person name="Bowler C."/>
            <person name="Lohr M."/>
            <person name="Robbens S."/>
            <person name="Werner G."/>
            <person name="Dubchak I."/>
            <person name="Pazour G.J."/>
            <person name="Ren Q."/>
            <person name="Paulsen I."/>
            <person name="Delwiche C."/>
            <person name="Schmutz J."/>
            <person name="Rokhsar D."/>
            <person name="Van de Peer Y."/>
            <person name="Moreau H."/>
            <person name="Grigoriev I.V."/>
        </authorList>
    </citation>
    <scope>NUCLEOTIDE SEQUENCE [LARGE SCALE GENOMIC DNA]</scope>
    <source>
        <strain evidence="3 4">CCE9901</strain>
    </source>
</reference>
<evidence type="ECO:0000313" key="4">
    <source>
        <dbReference type="Proteomes" id="UP000001568"/>
    </source>
</evidence>
<feature type="region of interest" description="Disordered" evidence="2">
    <location>
        <begin position="263"/>
        <end position="318"/>
    </location>
</feature>
<dbReference type="RefSeq" id="XP_001422613.1">
    <property type="nucleotide sequence ID" value="XM_001422576.1"/>
</dbReference>
<dbReference type="eggNOG" id="ENOG502S0CC">
    <property type="taxonomic scope" value="Eukaryota"/>
</dbReference>
<dbReference type="GeneID" id="5006671"/>
<accession>A4SBG5</accession>
<evidence type="ECO:0000256" key="2">
    <source>
        <dbReference type="SAM" id="MobiDB-lite"/>
    </source>
</evidence>
<protein>
    <submittedName>
        <fullName evidence="3">Uncharacterized protein</fullName>
    </submittedName>
</protein>
<evidence type="ECO:0000256" key="1">
    <source>
        <dbReference type="SAM" id="Coils"/>
    </source>
</evidence>
<feature type="coiled-coil region" evidence="1">
    <location>
        <begin position="678"/>
        <end position="706"/>
    </location>
</feature>
<organism evidence="3 4">
    <name type="scientific">Ostreococcus lucimarinus (strain CCE9901)</name>
    <dbReference type="NCBI Taxonomy" id="436017"/>
    <lineage>
        <taxon>Eukaryota</taxon>
        <taxon>Viridiplantae</taxon>
        <taxon>Chlorophyta</taxon>
        <taxon>Mamiellophyceae</taxon>
        <taxon>Mamiellales</taxon>
        <taxon>Bathycoccaceae</taxon>
        <taxon>Ostreococcus</taxon>
    </lineage>
</organism>
<dbReference type="AlphaFoldDB" id="A4SBG5"/>
<sequence>MKWQWHGGSLGRDGALYAVPCNASSVLRVCTKTEEVSFIGGDVISPMKNKWYGGIQAPDGSIYGVPYCSDKIIHIVPETQSVEMLELQGATLEPNSYAWHGGILAPNGCIYCFPSHARRAMKIDCATRTCTLIGDDLGDKRYKFGGGCVGPDGDSVYAFPSDYKAVLKIDTRTDQTSLVGEGLPGMLPDLLNKWQNGVLAGDGYIYGIPCDAPSVIQIDPGTDSVHFLGNLGDLPDKYQGGFLNRDDGVVYCIPENAENTRARDRTCAPARRRRSRARTMLPSWLAGSSSDEYSGDESEGPRSPSRLKQIGSTVKHEAKDRLTKLARSGTASTAVDGLTDFIADPKSHAAATKIGNLKEKSKTLWTNAMRDDEAKIERTKNATKKALEITEKLCVNADPDGEVAHTFADAARRMKDIVDTGKNREEVLELSKTLGKDVWERLSTRAKGNEHFTGMRGTVERIVNRVKGLMQKLQDEKMKRDEEAAISAVLNSEAAVDEIDSRLKTLAEESKDVWSDLKADTQLRALIKEEVVPGFERLIRGAVQVSCELMSKLELPRVDGVYDSPIGSVCYHVDNVHFTEFHVSKESLRVINHMDEDELGAGLSTTVEVRDINTVMQNVEFAYCEFPRNWGVVDGEGLCTVTVDGASVGISYEIIINTNQLMKLVNQGVELAKDDGKIAEMREKIEAKMKERKEAKEREAARAQAAKPAATTPVKIEKCASIDSDREEFGSPTGEVDALGSALDRAFGGGMFSDAHDDVDSPPLSPTSPTFHDATDDARILGAKEKLIRNRKVVSEILGDDFLGEEPVLELRVHTTHISVGELDVQISGTSAAWLYNMIALVLTQQLRGTIEEKINNITVKQLARVSGAVSAYSAGLIEVSIYQDDESDDDIGSMLSGVTGSLRENPGVWGEDWRCSHCPGEAPEHVEARRKFGSRSHSKASFEGLDEIVEEADAIERAEAARRSLEDEDVDWHDIASPM</sequence>
<dbReference type="OrthoDB" id="497374at2759"/>
<dbReference type="Gramene" id="ABP00930">
    <property type="protein sequence ID" value="ABP00930"/>
    <property type="gene ID" value="OSTLU_19135"/>
</dbReference>
<dbReference type="KEGG" id="olu:OSTLU_19135"/>
<name>A4SBG5_OSTLU</name>
<keyword evidence="4" id="KW-1185">Reference proteome</keyword>
<dbReference type="Gene3D" id="3.15.10.10">
    <property type="entry name" value="Bactericidal permeability-increasing protein, domain 1"/>
    <property type="match status" value="1"/>
</dbReference>
<dbReference type="SUPFAM" id="SSF63829">
    <property type="entry name" value="Calcium-dependent phosphotriesterase"/>
    <property type="match status" value="1"/>
</dbReference>
<dbReference type="HOGENOM" id="CLU_303745_0_0_1"/>
<gene>
    <name evidence="3" type="ORF">OSTLU_19135</name>
</gene>
<dbReference type="Proteomes" id="UP000001568">
    <property type="component" value="Chromosome 20"/>
</dbReference>
<feature type="region of interest" description="Disordered" evidence="2">
    <location>
        <begin position="961"/>
        <end position="980"/>
    </location>
</feature>